<evidence type="ECO:0000313" key="3">
    <source>
        <dbReference type="Proteomes" id="UP001165065"/>
    </source>
</evidence>
<dbReference type="Proteomes" id="UP001165065">
    <property type="component" value="Unassembled WGS sequence"/>
</dbReference>
<feature type="compositionally biased region" description="Polar residues" evidence="1">
    <location>
        <begin position="1"/>
        <end position="21"/>
    </location>
</feature>
<organism evidence="2 3">
    <name type="scientific">Triparma columacea</name>
    <dbReference type="NCBI Taxonomy" id="722753"/>
    <lineage>
        <taxon>Eukaryota</taxon>
        <taxon>Sar</taxon>
        <taxon>Stramenopiles</taxon>
        <taxon>Ochrophyta</taxon>
        <taxon>Bolidophyceae</taxon>
        <taxon>Parmales</taxon>
        <taxon>Triparmaceae</taxon>
        <taxon>Triparma</taxon>
    </lineage>
</organism>
<feature type="compositionally biased region" description="Low complexity" evidence="1">
    <location>
        <begin position="29"/>
        <end position="46"/>
    </location>
</feature>
<dbReference type="Pfam" id="PF08576">
    <property type="entry name" value="DUF1764"/>
    <property type="match status" value="1"/>
</dbReference>
<comment type="caution">
    <text evidence="2">The sequence shown here is derived from an EMBL/GenBank/DDBJ whole genome shotgun (WGS) entry which is preliminary data.</text>
</comment>
<dbReference type="AlphaFoldDB" id="A0A9W7G206"/>
<proteinExistence type="predicted"/>
<dbReference type="InterPro" id="IPR013885">
    <property type="entry name" value="DUF1764_euk"/>
</dbReference>
<sequence>MSKSKTNPSTPKHVTNVSSGSLDKKVSKSIDSIVVSKGSKTVSSKGKVGGVSGVGDGGGGGGSVIDDLFSKKKETKRKVLEEKSRQDEKLKQQRQSKKLRGDKDDVCGLASGEWVDDGLGGVFNKDGFTGRRDEGGRRVFKAHLFNKKGFGGGKDCPFDCDCCFI</sequence>
<evidence type="ECO:0000256" key="1">
    <source>
        <dbReference type="SAM" id="MobiDB-lite"/>
    </source>
</evidence>
<gene>
    <name evidence="2" type="ORF">TrCOL_g12180</name>
</gene>
<keyword evidence="3" id="KW-1185">Reference proteome</keyword>
<feature type="region of interest" description="Disordered" evidence="1">
    <location>
        <begin position="1"/>
        <end position="104"/>
    </location>
</feature>
<dbReference type="EMBL" id="BRYA01000021">
    <property type="protein sequence ID" value="GMI32630.1"/>
    <property type="molecule type" value="Genomic_DNA"/>
</dbReference>
<feature type="compositionally biased region" description="Gly residues" evidence="1">
    <location>
        <begin position="47"/>
        <end position="63"/>
    </location>
</feature>
<protein>
    <submittedName>
        <fullName evidence="2">Uncharacterized protein</fullName>
    </submittedName>
</protein>
<name>A0A9W7G206_9STRA</name>
<reference evidence="3" key="1">
    <citation type="journal article" date="2023" name="Commun. Biol.">
        <title>Genome analysis of Parmales, the sister group of diatoms, reveals the evolutionary specialization of diatoms from phago-mixotrophs to photoautotrophs.</title>
        <authorList>
            <person name="Ban H."/>
            <person name="Sato S."/>
            <person name="Yoshikawa S."/>
            <person name="Yamada K."/>
            <person name="Nakamura Y."/>
            <person name="Ichinomiya M."/>
            <person name="Sato N."/>
            <person name="Blanc-Mathieu R."/>
            <person name="Endo H."/>
            <person name="Kuwata A."/>
            <person name="Ogata H."/>
        </authorList>
    </citation>
    <scope>NUCLEOTIDE SEQUENCE [LARGE SCALE GENOMIC DNA]</scope>
</reference>
<feature type="compositionally biased region" description="Basic and acidic residues" evidence="1">
    <location>
        <begin position="68"/>
        <end position="91"/>
    </location>
</feature>
<dbReference type="OrthoDB" id="20835at2759"/>
<accession>A0A9W7G206</accession>
<evidence type="ECO:0000313" key="2">
    <source>
        <dbReference type="EMBL" id="GMI32630.1"/>
    </source>
</evidence>